<name>A0AAW0N5M1_9GOBI</name>
<feature type="compositionally biased region" description="Basic and acidic residues" evidence="1">
    <location>
        <begin position="126"/>
        <end position="136"/>
    </location>
</feature>
<protein>
    <submittedName>
        <fullName evidence="2">Uncharacterized protein</fullName>
    </submittedName>
</protein>
<dbReference type="Proteomes" id="UP001460270">
    <property type="component" value="Unassembled WGS sequence"/>
</dbReference>
<feature type="region of interest" description="Disordered" evidence="1">
    <location>
        <begin position="121"/>
        <end position="188"/>
    </location>
</feature>
<organism evidence="2 3">
    <name type="scientific">Mugilogobius chulae</name>
    <name type="common">yellowstripe goby</name>
    <dbReference type="NCBI Taxonomy" id="88201"/>
    <lineage>
        <taxon>Eukaryota</taxon>
        <taxon>Metazoa</taxon>
        <taxon>Chordata</taxon>
        <taxon>Craniata</taxon>
        <taxon>Vertebrata</taxon>
        <taxon>Euteleostomi</taxon>
        <taxon>Actinopterygii</taxon>
        <taxon>Neopterygii</taxon>
        <taxon>Teleostei</taxon>
        <taxon>Neoteleostei</taxon>
        <taxon>Acanthomorphata</taxon>
        <taxon>Gobiaria</taxon>
        <taxon>Gobiiformes</taxon>
        <taxon>Gobioidei</taxon>
        <taxon>Gobiidae</taxon>
        <taxon>Gobionellinae</taxon>
        <taxon>Mugilogobius</taxon>
    </lineage>
</organism>
<keyword evidence="3" id="KW-1185">Reference proteome</keyword>
<reference evidence="3" key="1">
    <citation type="submission" date="2024-04" db="EMBL/GenBank/DDBJ databases">
        <title>Salinicola lusitanus LLJ914,a marine bacterium isolated from the Okinawa Trough.</title>
        <authorList>
            <person name="Li J."/>
        </authorList>
    </citation>
    <scope>NUCLEOTIDE SEQUENCE [LARGE SCALE GENOMIC DNA]</scope>
</reference>
<evidence type="ECO:0000313" key="2">
    <source>
        <dbReference type="EMBL" id="KAK7884449.1"/>
    </source>
</evidence>
<feature type="compositionally biased region" description="Polar residues" evidence="1">
    <location>
        <begin position="137"/>
        <end position="146"/>
    </location>
</feature>
<sequence length="188" mass="21297">MDDTQVEAVTDTQEDSAPHEVLPSEKDKEYVQDLFKNNVEIESPLTQPETDPVTAVQQDVQSIEEDKEMPLESEKDSVPIEPQELNTVVCEQMEAQSRTEIPELFLTKEIAVIEAGVSYQSVSPPVDHELASEESTKITTETVSETDVSKTKQKKKTRKHRKTSKDKDLGKRKYPLTSKKNLILLKQK</sequence>
<dbReference type="EMBL" id="JBBPFD010000020">
    <property type="protein sequence ID" value="KAK7884449.1"/>
    <property type="molecule type" value="Genomic_DNA"/>
</dbReference>
<gene>
    <name evidence="2" type="ORF">WMY93_027572</name>
</gene>
<feature type="compositionally biased region" description="Basic and acidic residues" evidence="1">
    <location>
        <begin position="68"/>
        <end position="78"/>
    </location>
</feature>
<feature type="compositionally biased region" description="Basic residues" evidence="1">
    <location>
        <begin position="151"/>
        <end position="164"/>
    </location>
</feature>
<comment type="caution">
    <text evidence="2">The sequence shown here is derived from an EMBL/GenBank/DDBJ whole genome shotgun (WGS) entry which is preliminary data.</text>
</comment>
<dbReference type="AlphaFoldDB" id="A0AAW0N5M1"/>
<feature type="region of interest" description="Disordered" evidence="1">
    <location>
        <begin position="1"/>
        <end position="27"/>
    </location>
</feature>
<proteinExistence type="predicted"/>
<feature type="compositionally biased region" description="Polar residues" evidence="1">
    <location>
        <begin position="44"/>
        <end position="61"/>
    </location>
</feature>
<feature type="region of interest" description="Disordered" evidence="1">
    <location>
        <begin position="41"/>
        <end position="83"/>
    </location>
</feature>
<accession>A0AAW0N5M1</accession>
<feature type="compositionally biased region" description="Basic and acidic residues" evidence="1">
    <location>
        <begin position="16"/>
        <end position="27"/>
    </location>
</feature>
<evidence type="ECO:0000256" key="1">
    <source>
        <dbReference type="SAM" id="MobiDB-lite"/>
    </source>
</evidence>
<evidence type="ECO:0000313" key="3">
    <source>
        <dbReference type="Proteomes" id="UP001460270"/>
    </source>
</evidence>